<dbReference type="PANTHER" id="PTHR33169:SF14">
    <property type="entry name" value="TRANSCRIPTIONAL REGULATOR RV3488"/>
    <property type="match status" value="1"/>
</dbReference>
<dbReference type="InterPro" id="IPR036388">
    <property type="entry name" value="WH-like_DNA-bd_sf"/>
</dbReference>
<evidence type="ECO:0000259" key="1">
    <source>
        <dbReference type="Pfam" id="PF03551"/>
    </source>
</evidence>
<reference evidence="2 3" key="1">
    <citation type="submission" date="2018-01" db="EMBL/GenBank/DDBJ databases">
        <title>Glutamicibacter soli strain NHPC-3 Whole genome sequence and assembly.</title>
        <authorList>
            <person name="Choudhury P."/>
            <person name="Gupta D."/>
            <person name="Sengupta K."/>
            <person name="Jawed A."/>
            <person name="Sultana N."/>
            <person name="Saha P."/>
        </authorList>
    </citation>
    <scope>NUCLEOTIDE SEQUENCE [LARGE SCALE GENOMIC DNA]</scope>
    <source>
        <strain evidence="2 3">NHPC-3</strain>
    </source>
</reference>
<dbReference type="SUPFAM" id="SSF46785">
    <property type="entry name" value="Winged helix' DNA-binding domain"/>
    <property type="match status" value="1"/>
</dbReference>
<evidence type="ECO:0000313" key="2">
    <source>
        <dbReference type="EMBL" id="RBM00142.1"/>
    </source>
</evidence>
<dbReference type="Gene3D" id="1.10.10.10">
    <property type="entry name" value="Winged helix-like DNA-binding domain superfamily/Winged helix DNA-binding domain"/>
    <property type="match status" value="1"/>
</dbReference>
<sequence>MCADWLMDCLCSHSLDRQSHGYIPFGNSQRVVGRSRDSRHGYCAGPCGQLATAPWQRKATFIDFLCRSDYDLVMNQAEKWPSGWLKASLTLCVLRTIHRHSGTYGHEVIGLLAGYGLGNVGGGTLYPLLRRLVDDELVETEWVEGEHGPSRKTYRITAAGLVALKTETKMWREFTAVTNQLLDEEKH</sequence>
<name>A0A365YBV5_9MICC</name>
<dbReference type="Pfam" id="PF03551">
    <property type="entry name" value="PadR"/>
    <property type="match status" value="1"/>
</dbReference>
<dbReference type="InterPro" id="IPR036390">
    <property type="entry name" value="WH_DNA-bd_sf"/>
</dbReference>
<protein>
    <submittedName>
        <fullName evidence="2">PadR family transcriptional regulator</fullName>
    </submittedName>
</protein>
<dbReference type="PANTHER" id="PTHR33169">
    <property type="entry name" value="PADR-FAMILY TRANSCRIPTIONAL REGULATOR"/>
    <property type="match status" value="1"/>
</dbReference>
<accession>A0A365YBV5</accession>
<evidence type="ECO:0000313" key="3">
    <source>
        <dbReference type="Proteomes" id="UP000252167"/>
    </source>
</evidence>
<keyword evidence="3" id="KW-1185">Reference proteome</keyword>
<comment type="caution">
    <text evidence="2">The sequence shown here is derived from an EMBL/GenBank/DDBJ whole genome shotgun (WGS) entry which is preliminary data.</text>
</comment>
<gene>
    <name evidence="2" type="ORF">C1H84_13545</name>
</gene>
<dbReference type="Proteomes" id="UP000252167">
    <property type="component" value="Unassembled WGS sequence"/>
</dbReference>
<dbReference type="EMBL" id="POAF01000006">
    <property type="protein sequence ID" value="RBM00142.1"/>
    <property type="molecule type" value="Genomic_DNA"/>
</dbReference>
<dbReference type="AlphaFoldDB" id="A0A365YBV5"/>
<organism evidence="2 3">
    <name type="scientific">Glutamicibacter soli</name>
    <dbReference type="NCBI Taxonomy" id="453836"/>
    <lineage>
        <taxon>Bacteria</taxon>
        <taxon>Bacillati</taxon>
        <taxon>Actinomycetota</taxon>
        <taxon>Actinomycetes</taxon>
        <taxon>Micrococcales</taxon>
        <taxon>Micrococcaceae</taxon>
        <taxon>Glutamicibacter</taxon>
    </lineage>
</organism>
<feature type="domain" description="Transcription regulator PadR N-terminal" evidence="1">
    <location>
        <begin position="93"/>
        <end position="165"/>
    </location>
</feature>
<proteinExistence type="predicted"/>
<dbReference type="InterPro" id="IPR052509">
    <property type="entry name" value="Metal_resp_DNA-bind_regulator"/>
</dbReference>
<dbReference type="InterPro" id="IPR005149">
    <property type="entry name" value="Tscrpt_reg_PadR_N"/>
</dbReference>